<gene>
    <name evidence="11" type="ORF">EV663_104100</name>
</gene>
<evidence type="ECO:0000256" key="3">
    <source>
        <dbReference type="ARBA" id="ARBA00004953"/>
    </source>
</evidence>
<dbReference type="RefSeq" id="WP_132950992.1">
    <property type="nucleotide sequence ID" value="NZ_SLXU01000004.1"/>
</dbReference>
<comment type="caution">
    <text evidence="11">The sequence shown here is derived from an EMBL/GenBank/DDBJ whole genome shotgun (WGS) entry which is preliminary data.</text>
</comment>
<comment type="pathway">
    <text evidence="3">Cofactor biosynthesis; adenosylcobalamin biosynthesis.</text>
</comment>
<organism evidence="11 12">
    <name type="scientific">Rhodovulum bhavnagarense</name>
    <dbReference type="NCBI Taxonomy" id="992286"/>
    <lineage>
        <taxon>Bacteria</taxon>
        <taxon>Pseudomonadati</taxon>
        <taxon>Pseudomonadota</taxon>
        <taxon>Alphaproteobacteria</taxon>
        <taxon>Rhodobacterales</taxon>
        <taxon>Paracoccaceae</taxon>
        <taxon>Rhodovulum</taxon>
    </lineage>
</organism>
<dbReference type="InterPro" id="IPR004838">
    <property type="entry name" value="NHTrfase_class1_PyrdxlP-BS"/>
</dbReference>
<dbReference type="EMBL" id="SLXU01000004">
    <property type="protein sequence ID" value="TCP61649.1"/>
    <property type="molecule type" value="Genomic_DNA"/>
</dbReference>
<dbReference type="GO" id="GO:0030170">
    <property type="term" value="F:pyridoxal phosphate binding"/>
    <property type="evidence" value="ECO:0007669"/>
    <property type="project" value="InterPro"/>
</dbReference>
<evidence type="ECO:0000259" key="10">
    <source>
        <dbReference type="Pfam" id="PF00155"/>
    </source>
</evidence>
<dbReference type="GO" id="GO:0048472">
    <property type="term" value="F:threonine-phosphate decarboxylase activity"/>
    <property type="evidence" value="ECO:0007669"/>
    <property type="project" value="UniProtKB-EC"/>
</dbReference>
<dbReference type="InterPro" id="IPR004839">
    <property type="entry name" value="Aminotransferase_I/II_large"/>
</dbReference>
<dbReference type="Pfam" id="PF00155">
    <property type="entry name" value="Aminotran_1_2"/>
    <property type="match status" value="1"/>
</dbReference>
<dbReference type="EC" id="4.1.1.81" evidence="4"/>
<evidence type="ECO:0000256" key="8">
    <source>
        <dbReference type="ARBA" id="ARBA00029996"/>
    </source>
</evidence>
<evidence type="ECO:0000256" key="6">
    <source>
        <dbReference type="ARBA" id="ARBA00022898"/>
    </source>
</evidence>
<evidence type="ECO:0000256" key="9">
    <source>
        <dbReference type="ARBA" id="ARBA00048531"/>
    </source>
</evidence>
<keyword evidence="12" id="KW-1185">Reference proteome</keyword>
<dbReference type="AlphaFoldDB" id="A0A4R2RGV5"/>
<dbReference type="NCBIfam" id="TIGR01140">
    <property type="entry name" value="L_thr_O3P_dcar"/>
    <property type="match status" value="1"/>
</dbReference>
<keyword evidence="7" id="KW-0456">Lyase</keyword>
<dbReference type="CDD" id="cd00609">
    <property type="entry name" value="AAT_like"/>
    <property type="match status" value="1"/>
</dbReference>
<comment type="function">
    <text evidence="2">Decarboxylates L-threonine-O-3-phosphate to yield (R)-1-amino-2-propanol O-2-phosphate, the precursor for the linkage between the nucleotide loop and the corrin ring in cobalamin.</text>
</comment>
<feature type="domain" description="Aminotransferase class I/classII large" evidence="10">
    <location>
        <begin position="70"/>
        <end position="317"/>
    </location>
</feature>
<evidence type="ECO:0000256" key="4">
    <source>
        <dbReference type="ARBA" id="ARBA00012285"/>
    </source>
</evidence>
<dbReference type="Gene3D" id="3.90.1150.10">
    <property type="entry name" value="Aspartate Aminotransferase, domain 1"/>
    <property type="match status" value="1"/>
</dbReference>
<reference evidence="11 12" key="1">
    <citation type="submission" date="2019-03" db="EMBL/GenBank/DDBJ databases">
        <title>Genomic Encyclopedia of Type Strains, Phase IV (KMG-IV): sequencing the most valuable type-strain genomes for metagenomic binning, comparative biology and taxonomic classification.</title>
        <authorList>
            <person name="Goeker M."/>
        </authorList>
    </citation>
    <scope>NUCLEOTIDE SEQUENCE [LARGE SCALE GENOMIC DNA]</scope>
    <source>
        <strain evidence="11 12">DSM 24766</strain>
    </source>
</reference>
<dbReference type="InterPro" id="IPR005860">
    <property type="entry name" value="CobD"/>
</dbReference>
<dbReference type="PANTHER" id="PTHR42885">
    <property type="entry name" value="HISTIDINOL-PHOSPHATE AMINOTRANSFERASE-RELATED"/>
    <property type="match status" value="1"/>
</dbReference>
<dbReference type="GO" id="GO:0009236">
    <property type="term" value="P:cobalamin biosynthetic process"/>
    <property type="evidence" value="ECO:0007669"/>
    <property type="project" value="UniProtKB-UniPathway"/>
</dbReference>
<dbReference type="InterPro" id="IPR015421">
    <property type="entry name" value="PyrdxlP-dep_Trfase_major"/>
</dbReference>
<evidence type="ECO:0000256" key="2">
    <source>
        <dbReference type="ARBA" id="ARBA00003444"/>
    </source>
</evidence>
<evidence type="ECO:0000256" key="1">
    <source>
        <dbReference type="ARBA" id="ARBA00001933"/>
    </source>
</evidence>
<sequence>MRRDHGGDLAMAIQTFGGQPDEWIDLSTGINRVPYPVASLPAEAWAALPGRIAHDRLVAAARMAYGTGWSILPLAGAQAAIQLLPTLGIEGPVRIVIPTYNEYAGVLAAAGHAVQPVTHLDALEGAAMAIVVNPNNPDGRRTDPARLTQIARQVDLLIVDESFADPHPELSMLGGDCPGNVIVLRSFGKFYGLAGMRLGFALGAQASLERMRERAGPWAVSGPALEIGARALSDPGWRATSIGRLAAETARADALAAGAGWHLVGGTALFRLYDTPDARAAQARLARDRIWSRVFPGADRWLRLGLPGCREEWQRLAAALR</sequence>
<dbReference type="InterPro" id="IPR015422">
    <property type="entry name" value="PyrdxlP-dep_Trfase_small"/>
</dbReference>
<proteinExistence type="predicted"/>
<evidence type="ECO:0000256" key="5">
    <source>
        <dbReference type="ARBA" id="ARBA00022573"/>
    </source>
</evidence>
<dbReference type="PANTHER" id="PTHR42885:SF1">
    <property type="entry name" value="THREONINE-PHOSPHATE DECARBOXYLASE"/>
    <property type="match status" value="1"/>
</dbReference>
<comment type="catalytic activity">
    <reaction evidence="9">
        <text>O-phospho-L-threonine + H(+) = (R)-1-aminopropan-2-yl phosphate + CO2</text>
        <dbReference type="Rhea" id="RHEA:11492"/>
        <dbReference type="ChEBI" id="CHEBI:15378"/>
        <dbReference type="ChEBI" id="CHEBI:16526"/>
        <dbReference type="ChEBI" id="CHEBI:58563"/>
        <dbReference type="ChEBI" id="CHEBI:58675"/>
        <dbReference type="EC" id="4.1.1.81"/>
    </reaction>
</comment>
<accession>A0A4R2RGV5</accession>
<dbReference type="UniPathway" id="UPA00148"/>
<dbReference type="SUPFAM" id="SSF53383">
    <property type="entry name" value="PLP-dependent transferases"/>
    <property type="match status" value="1"/>
</dbReference>
<dbReference type="OrthoDB" id="9799304at2"/>
<evidence type="ECO:0000313" key="12">
    <source>
        <dbReference type="Proteomes" id="UP000295050"/>
    </source>
</evidence>
<comment type="cofactor">
    <cofactor evidence="1">
        <name>pyridoxal 5'-phosphate</name>
        <dbReference type="ChEBI" id="CHEBI:597326"/>
    </cofactor>
</comment>
<keyword evidence="6" id="KW-0663">Pyridoxal phosphate</keyword>
<evidence type="ECO:0000313" key="11">
    <source>
        <dbReference type="EMBL" id="TCP61649.1"/>
    </source>
</evidence>
<protein>
    <recommendedName>
        <fullName evidence="4">threonine-phosphate decarboxylase</fullName>
        <ecNumber evidence="4">4.1.1.81</ecNumber>
    </recommendedName>
    <alternativeName>
        <fullName evidence="8">L-threonine-O-3-phosphate decarboxylase</fullName>
    </alternativeName>
</protein>
<evidence type="ECO:0000256" key="7">
    <source>
        <dbReference type="ARBA" id="ARBA00023239"/>
    </source>
</evidence>
<dbReference type="InterPro" id="IPR015424">
    <property type="entry name" value="PyrdxlP-dep_Trfase"/>
</dbReference>
<dbReference type="Proteomes" id="UP000295050">
    <property type="component" value="Unassembled WGS sequence"/>
</dbReference>
<keyword evidence="5" id="KW-0169">Cobalamin biosynthesis</keyword>
<name>A0A4R2RGV5_9RHOB</name>
<dbReference type="Gene3D" id="3.40.640.10">
    <property type="entry name" value="Type I PLP-dependent aspartate aminotransferase-like (Major domain)"/>
    <property type="match status" value="1"/>
</dbReference>
<dbReference type="PROSITE" id="PS00105">
    <property type="entry name" value="AA_TRANSFER_CLASS_1"/>
    <property type="match status" value="1"/>
</dbReference>